<keyword evidence="8" id="KW-1133">Transmembrane helix</keyword>
<evidence type="ECO:0000256" key="3">
    <source>
        <dbReference type="ARBA" id="ARBA00023015"/>
    </source>
</evidence>
<keyword evidence="11" id="KW-1185">Reference proteome</keyword>
<evidence type="ECO:0000256" key="6">
    <source>
        <dbReference type="ARBA" id="ARBA00023242"/>
    </source>
</evidence>
<dbReference type="InterPro" id="IPR003652">
    <property type="entry name" value="Ataxin_AXH_dom"/>
</dbReference>
<dbReference type="SUPFAM" id="SSF102031">
    <property type="entry name" value="AXH domain"/>
    <property type="match status" value="1"/>
</dbReference>
<dbReference type="PANTHER" id="PTHR13392">
    <property type="entry name" value="ATAXIN 1"/>
    <property type="match status" value="1"/>
</dbReference>
<sequence length="582" mass="62538">MNRNGYSGIGRVTVATTSSSVTPADHLPWFPSTAAGDGSCPSVGRRSPPLHPTGTTTTAHSRRLSSRTALSLSPADSLHSVHAAAPPHLEMQSVLNSSQSSIGSLFRPPLTVADPAPRIYHSTQYGGSLYTTANTTIASFSSLYSIHGQPASHMTSGAVSPYNAFYAQYPQGYSHGCLLSPAGHYPHIDSYSAVLASMGSHAQHVSQSQLPRTFMPTHLSQYSTLSSHRTATPTTSPTSSGSIRHSPSQQALMHRHSPKAEQLRDSLSEAAVVAAVEGYGQSPHGLSTKDEKSHSTSQHMQSRQLSPLTAHNKSSGSVVKEPSIKSDLNKDMGYKLPSGKEGSLKHRILTRPSNSQINECPVSGSEQIMSAGTKGYAKSEAISPAKRSKSISEMASSDSDAGCGQSQSQGTGHAQGVPNVPMIPHLHYPPHFMKGSIIQLANGDLKRVEDLQTDDFIHSAEISADLKIDSSTVVRTDKNIERGTTILSFLVGENKVQVTVEATLEHPFFVFGQGCGFSNVFNITISDLFLCQQLAIFYYLLLCLLLLLSLSLSLSLSHLAVFYPCLFLPLSFFFQSFFFFSL</sequence>
<evidence type="ECO:0000313" key="11">
    <source>
        <dbReference type="Proteomes" id="UP000597762"/>
    </source>
</evidence>
<dbReference type="PROSITE" id="PS51148">
    <property type="entry name" value="AXH"/>
    <property type="match status" value="1"/>
</dbReference>
<feature type="transmembrane region" description="Helical" evidence="8">
    <location>
        <begin position="561"/>
        <end position="580"/>
    </location>
</feature>
<evidence type="ECO:0000259" key="9">
    <source>
        <dbReference type="PROSITE" id="PS51148"/>
    </source>
</evidence>
<dbReference type="SMART" id="SM00536">
    <property type="entry name" value="AXH"/>
    <property type="match status" value="1"/>
</dbReference>
<dbReference type="Proteomes" id="UP000597762">
    <property type="component" value="Unassembled WGS sequence"/>
</dbReference>
<feature type="region of interest" description="Disordered" evidence="7">
    <location>
        <begin position="37"/>
        <end position="65"/>
    </location>
</feature>
<dbReference type="PANTHER" id="PTHR13392:SF13">
    <property type="entry name" value="AXH DOMAIN-CONTAINING PROTEIN"/>
    <property type="match status" value="1"/>
</dbReference>
<evidence type="ECO:0000256" key="4">
    <source>
        <dbReference type="ARBA" id="ARBA00023125"/>
    </source>
</evidence>
<proteinExistence type="predicted"/>
<feature type="compositionally biased region" description="Basic and acidic residues" evidence="7">
    <location>
        <begin position="322"/>
        <end position="333"/>
    </location>
</feature>
<dbReference type="GO" id="GO:0005634">
    <property type="term" value="C:nucleus"/>
    <property type="evidence" value="ECO:0007669"/>
    <property type="project" value="UniProtKB-SubCell"/>
</dbReference>
<comment type="subcellular location">
    <subcellularLocation>
        <location evidence="1">Nucleus</location>
    </subcellularLocation>
</comment>
<evidence type="ECO:0000256" key="8">
    <source>
        <dbReference type="SAM" id="Phobius"/>
    </source>
</evidence>
<gene>
    <name evidence="10" type="ORF">SPHA_17936</name>
</gene>
<feature type="transmembrane region" description="Helical" evidence="8">
    <location>
        <begin position="536"/>
        <end position="554"/>
    </location>
</feature>
<name>A0A812BDJ1_ACAPH</name>
<evidence type="ECO:0000256" key="1">
    <source>
        <dbReference type="ARBA" id="ARBA00004123"/>
    </source>
</evidence>
<dbReference type="InterPro" id="IPR036096">
    <property type="entry name" value="Ataxin_AXH_dom_sf"/>
</dbReference>
<reference evidence="10" key="1">
    <citation type="submission" date="2021-01" db="EMBL/GenBank/DDBJ databases">
        <authorList>
            <person name="Li R."/>
            <person name="Bekaert M."/>
        </authorList>
    </citation>
    <scope>NUCLEOTIDE SEQUENCE</scope>
    <source>
        <strain evidence="10">Farmed</strain>
    </source>
</reference>
<keyword evidence="2" id="KW-0678">Repressor</keyword>
<comment type="caution">
    <text evidence="10">The sequence shown here is derived from an EMBL/GenBank/DDBJ whole genome shotgun (WGS) entry which is preliminary data.</text>
</comment>
<feature type="compositionally biased region" description="Polar residues" evidence="7">
    <location>
        <begin position="295"/>
        <end position="317"/>
    </location>
</feature>
<accession>A0A812BDJ1</accession>
<protein>
    <submittedName>
        <fullName evidence="10">ATXN1_1L</fullName>
    </submittedName>
</protein>
<keyword evidence="8" id="KW-0472">Membrane</keyword>
<feature type="region of interest" description="Disordered" evidence="7">
    <location>
        <begin position="222"/>
        <end position="266"/>
    </location>
</feature>
<evidence type="ECO:0000256" key="7">
    <source>
        <dbReference type="SAM" id="MobiDB-lite"/>
    </source>
</evidence>
<feature type="domain" description="AXH" evidence="9">
    <location>
        <begin position="420"/>
        <end position="551"/>
    </location>
</feature>
<evidence type="ECO:0000256" key="2">
    <source>
        <dbReference type="ARBA" id="ARBA00022491"/>
    </source>
</evidence>
<keyword evidence="6" id="KW-0539">Nucleus</keyword>
<dbReference type="GO" id="GO:0006355">
    <property type="term" value="P:regulation of DNA-templated transcription"/>
    <property type="evidence" value="ECO:0007669"/>
    <property type="project" value="InterPro"/>
</dbReference>
<dbReference type="EMBL" id="CAHIKZ030000644">
    <property type="protein sequence ID" value="CAE1230982.1"/>
    <property type="molecule type" value="Genomic_DNA"/>
</dbReference>
<keyword evidence="3" id="KW-0805">Transcription regulation</keyword>
<feature type="compositionally biased region" description="Low complexity" evidence="7">
    <location>
        <begin position="226"/>
        <end position="242"/>
    </location>
</feature>
<feature type="compositionally biased region" description="Polar residues" evidence="7">
    <location>
        <begin position="391"/>
        <end position="412"/>
    </location>
</feature>
<dbReference type="InterPro" id="IPR043404">
    <property type="entry name" value="ATAXIN1-like"/>
</dbReference>
<feature type="region of interest" description="Disordered" evidence="7">
    <location>
        <begin position="379"/>
        <end position="420"/>
    </location>
</feature>
<evidence type="ECO:0000313" key="10">
    <source>
        <dbReference type="EMBL" id="CAE1230982.1"/>
    </source>
</evidence>
<feature type="region of interest" description="Disordered" evidence="7">
    <location>
        <begin position="280"/>
        <end position="340"/>
    </location>
</feature>
<dbReference type="GO" id="GO:0003723">
    <property type="term" value="F:RNA binding"/>
    <property type="evidence" value="ECO:0007669"/>
    <property type="project" value="InterPro"/>
</dbReference>
<dbReference type="GO" id="GO:0003677">
    <property type="term" value="F:DNA binding"/>
    <property type="evidence" value="ECO:0007669"/>
    <property type="project" value="UniProtKB-KW"/>
</dbReference>
<organism evidence="10 11">
    <name type="scientific">Acanthosepion pharaonis</name>
    <name type="common">Pharaoh cuttlefish</name>
    <name type="synonym">Sepia pharaonis</name>
    <dbReference type="NCBI Taxonomy" id="158019"/>
    <lineage>
        <taxon>Eukaryota</taxon>
        <taxon>Metazoa</taxon>
        <taxon>Spiralia</taxon>
        <taxon>Lophotrochozoa</taxon>
        <taxon>Mollusca</taxon>
        <taxon>Cephalopoda</taxon>
        <taxon>Coleoidea</taxon>
        <taxon>Decapodiformes</taxon>
        <taxon>Sepiida</taxon>
        <taxon>Sepiina</taxon>
        <taxon>Sepiidae</taxon>
        <taxon>Acanthosepion</taxon>
    </lineage>
</organism>
<dbReference type="OrthoDB" id="10000452at2759"/>
<keyword evidence="4" id="KW-0238">DNA-binding</keyword>
<dbReference type="AlphaFoldDB" id="A0A812BDJ1"/>
<dbReference type="Pfam" id="PF08517">
    <property type="entry name" value="AXH"/>
    <property type="match status" value="1"/>
</dbReference>
<keyword evidence="5" id="KW-0804">Transcription</keyword>
<keyword evidence="8" id="KW-0812">Transmembrane</keyword>
<evidence type="ECO:0000256" key="5">
    <source>
        <dbReference type="ARBA" id="ARBA00023163"/>
    </source>
</evidence>